<dbReference type="GO" id="GO:0003729">
    <property type="term" value="F:mRNA binding"/>
    <property type="evidence" value="ECO:0007669"/>
    <property type="project" value="TreeGrafter"/>
</dbReference>
<comment type="subcellular location">
    <subcellularLocation>
        <location evidence="1">Cytoplasm</location>
    </subcellularLocation>
</comment>
<dbReference type="InterPro" id="IPR018862">
    <property type="entry name" value="eIF4E-T"/>
</dbReference>
<dbReference type="GO" id="GO:0017148">
    <property type="term" value="P:negative regulation of translation"/>
    <property type="evidence" value="ECO:0007669"/>
    <property type="project" value="TreeGrafter"/>
</dbReference>
<feature type="region of interest" description="Disordered" evidence="3">
    <location>
        <begin position="37"/>
        <end position="58"/>
    </location>
</feature>
<dbReference type="Ensembl" id="ENSSGRT00000062647.1">
    <property type="protein sequence ID" value="ENSSGRP00000058711.1"/>
    <property type="gene ID" value="ENSSGRG00000030553.1"/>
</dbReference>
<dbReference type="Proteomes" id="UP000472262">
    <property type="component" value="Unassembled WGS sequence"/>
</dbReference>
<organism evidence="4 5">
    <name type="scientific">Sinocyclocheilus grahami</name>
    <name type="common">Dianchi golden-line fish</name>
    <name type="synonym">Barbus grahami</name>
    <dbReference type="NCBI Taxonomy" id="75366"/>
    <lineage>
        <taxon>Eukaryota</taxon>
        <taxon>Metazoa</taxon>
        <taxon>Chordata</taxon>
        <taxon>Craniata</taxon>
        <taxon>Vertebrata</taxon>
        <taxon>Euteleostomi</taxon>
        <taxon>Actinopterygii</taxon>
        <taxon>Neopterygii</taxon>
        <taxon>Teleostei</taxon>
        <taxon>Ostariophysi</taxon>
        <taxon>Cypriniformes</taxon>
        <taxon>Cyprinidae</taxon>
        <taxon>Cyprininae</taxon>
        <taxon>Sinocyclocheilus</taxon>
    </lineage>
</organism>
<evidence type="ECO:0000256" key="2">
    <source>
        <dbReference type="ARBA" id="ARBA00022490"/>
    </source>
</evidence>
<evidence type="ECO:0000256" key="3">
    <source>
        <dbReference type="SAM" id="MobiDB-lite"/>
    </source>
</evidence>
<accession>A0A672P5U1</accession>
<dbReference type="Pfam" id="PF10477">
    <property type="entry name" value="EIF4E-T"/>
    <property type="match status" value="1"/>
</dbReference>
<sequence length="243" mass="26170">MPTFPPYCAKQSADTLHMIEDVLAEGPVMASRFSRWFSSNRSPSGSRSSSLRSTPHEELERLAGLEPHTGSLNQGTSLYFTPISSVEHKEKVDILELLHKANIDLKPLLSSLNVNKAHLKESTNSGVVLSLEEVEVGLKGLKVQFEPAPLPQKQPSGGGGTPFMVEHLEKALTEGTGAASRPRDPDMSAFNKLVSSMKASGTLPTHPKASGSNLQQQSLDPALVPLSEAQVPASQQKNIFQVI</sequence>
<keyword evidence="2" id="KW-0963">Cytoplasm</keyword>
<reference evidence="4" key="1">
    <citation type="submission" date="2025-08" db="UniProtKB">
        <authorList>
            <consortium name="Ensembl"/>
        </authorList>
    </citation>
    <scope>IDENTIFICATION</scope>
</reference>
<dbReference type="GO" id="GO:0005634">
    <property type="term" value="C:nucleus"/>
    <property type="evidence" value="ECO:0007669"/>
    <property type="project" value="TreeGrafter"/>
</dbReference>
<dbReference type="GO" id="GO:0036464">
    <property type="term" value="C:cytoplasmic ribonucleoprotein granule"/>
    <property type="evidence" value="ECO:0007669"/>
    <property type="project" value="UniProtKB-ARBA"/>
</dbReference>
<reference evidence="4" key="2">
    <citation type="submission" date="2025-09" db="UniProtKB">
        <authorList>
            <consortium name="Ensembl"/>
        </authorList>
    </citation>
    <scope>IDENTIFICATION</scope>
</reference>
<protein>
    <submittedName>
        <fullName evidence="4">Eukaryotic translation initiation factor 4E nuclear import factor 1</fullName>
    </submittedName>
</protein>
<proteinExistence type="predicted"/>
<evidence type="ECO:0000256" key="1">
    <source>
        <dbReference type="ARBA" id="ARBA00004496"/>
    </source>
</evidence>
<name>A0A672P5U1_SINGR</name>
<dbReference type="AlphaFoldDB" id="A0A672P5U1"/>
<gene>
    <name evidence="4" type="primary">LOC107584417</name>
</gene>
<keyword evidence="5" id="KW-1185">Reference proteome</keyword>
<evidence type="ECO:0000313" key="4">
    <source>
        <dbReference type="Ensembl" id="ENSSGRP00000058711.1"/>
    </source>
</evidence>
<feature type="compositionally biased region" description="Low complexity" evidence="3">
    <location>
        <begin position="37"/>
        <end position="53"/>
    </location>
</feature>
<dbReference type="PANTHER" id="PTHR12269">
    <property type="entry name" value="EUKARYOTIC TRANSLATION INITIATION FACTOR 4E TRANSPORTER"/>
    <property type="match status" value="1"/>
</dbReference>
<evidence type="ECO:0000313" key="5">
    <source>
        <dbReference type="Proteomes" id="UP000472262"/>
    </source>
</evidence>
<dbReference type="PANTHER" id="PTHR12269:SF1">
    <property type="entry name" value="EUKARYOTIC TRANSLATION INITIATION FACTOR 4E TRANSPORTER"/>
    <property type="match status" value="1"/>
</dbReference>